<protein>
    <submittedName>
        <fullName evidence="4">Tetratricopeptide repeat protein</fullName>
    </submittedName>
</protein>
<dbReference type="Gene3D" id="1.25.40.10">
    <property type="entry name" value="Tetratricopeptide repeat domain"/>
    <property type="match status" value="2"/>
</dbReference>
<feature type="repeat" description="TPR" evidence="3">
    <location>
        <begin position="209"/>
        <end position="242"/>
    </location>
</feature>
<dbReference type="RefSeq" id="WP_208889410.1">
    <property type="nucleotide sequence ID" value="NZ_CP019336.1"/>
</dbReference>
<dbReference type="PANTHER" id="PTHR12558:SF13">
    <property type="entry name" value="CELL DIVISION CYCLE PROTEIN 27 HOMOLOG"/>
    <property type="match status" value="1"/>
</dbReference>
<keyword evidence="2 3" id="KW-0802">TPR repeat</keyword>
<dbReference type="AlphaFoldDB" id="A0AAJ1VGM4"/>
<comment type="caution">
    <text evidence="4">The sequence shown here is derived from an EMBL/GenBank/DDBJ whole genome shotgun (WGS) entry which is preliminary data.</text>
</comment>
<dbReference type="InterPro" id="IPR019734">
    <property type="entry name" value="TPR_rpt"/>
</dbReference>
<organism evidence="4 5">
    <name type="scientific">Polaribacter sejongensis</name>
    <dbReference type="NCBI Taxonomy" id="985043"/>
    <lineage>
        <taxon>Bacteria</taxon>
        <taxon>Pseudomonadati</taxon>
        <taxon>Bacteroidota</taxon>
        <taxon>Flavobacteriia</taxon>
        <taxon>Flavobacteriales</taxon>
        <taxon>Flavobacteriaceae</taxon>
    </lineage>
</organism>
<evidence type="ECO:0000313" key="4">
    <source>
        <dbReference type="EMBL" id="MDN3619449.1"/>
    </source>
</evidence>
<dbReference type="Pfam" id="PF14559">
    <property type="entry name" value="TPR_19"/>
    <property type="match status" value="1"/>
</dbReference>
<accession>A0AAJ1VGM4</accession>
<name>A0AAJ1VGM4_9FLAO</name>
<feature type="repeat" description="TPR" evidence="3">
    <location>
        <begin position="287"/>
        <end position="320"/>
    </location>
</feature>
<dbReference type="Gene3D" id="3.90.930.1">
    <property type="match status" value="1"/>
</dbReference>
<reference evidence="4 5" key="1">
    <citation type="journal article" date="2014" name="Int. J. Syst. Evol. Microbiol.">
        <title>Complete genome sequence of Corynebacterium casei LMG S-19264T (=DSM 44701T), isolated from a smear-ripened cheese.</title>
        <authorList>
            <consortium name="US DOE Joint Genome Institute (JGI-PGF)"/>
            <person name="Walter F."/>
            <person name="Albersmeier A."/>
            <person name="Kalinowski J."/>
            <person name="Ruckert C."/>
        </authorList>
    </citation>
    <scope>NUCLEOTIDE SEQUENCE [LARGE SCALE GENOMIC DNA]</scope>
    <source>
        <strain evidence="4 5">CECT 8670</strain>
    </source>
</reference>
<gene>
    <name evidence="4" type="ORF">QWY81_08305</name>
</gene>
<dbReference type="EMBL" id="JAUFQH010000006">
    <property type="protein sequence ID" value="MDN3619449.1"/>
    <property type="molecule type" value="Genomic_DNA"/>
</dbReference>
<evidence type="ECO:0000256" key="1">
    <source>
        <dbReference type="ARBA" id="ARBA00022737"/>
    </source>
</evidence>
<proteinExistence type="predicted"/>
<dbReference type="PANTHER" id="PTHR12558">
    <property type="entry name" value="CELL DIVISION CYCLE 16,23,27"/>
    <property type="match status" value="1"/>
</dbReference>
<dbReference type="InterPro" id="IPR011990">
    <property type="entry name" value="TPR-like_helical_dom_sf"/>
</dbReference>
<keyword evidence="1" id="KW-0677">Repeat</keyword>
<evidence type="ECO:0000256" key="2">
    <source>
        <dbReference type="ARBA" id="ARBA00022803"/>
    </source>
</evidence>
<dbReference type="SMART" id="SM00028">
    <property type="entry name" value="TPR"/>
    <property type="match status" value="5"/>
</dbReference>
<dbReference type="Pfam" id="PF07719">
    <property type="entry name" value="TPR_2"/>
    <property type="match status" value="1"/>
</dbReference>
<dbReference type="SUPFAM" id="SSF48452">
    <property type="entry name" value="TPR-like"/>
    <property type="match status" value="1"/>
</dbReference>
<dbReference type="InterPro" id="IPR013105">
    <property type="entry name" value="TPR_2"/>
</dbReference>
<sequence>MNKMIVRFLLFLIPLLGYSQRAKLYKDLPIKSYYKNGNIRVVRNFNSGKLLGYKTFYRSGAIQSNYVFNSKGHHDSIANFYYPNGKVKTVWKYKNNIVKKRIDYTLKGEVIKGKKDYKRLRECNDYLSHYRNNLKYTFLRAKLNSNLGFYDEALEDFNFILSKLSPSQIKRSAQRSIYHSMAIDYTYTEDYEKALMYGFKALAIQNDNQAVLNNLGWLLLRIKDYDLALTFLDKCHEINPKNYYAFFNKAKIYLEKGNYQKALGFIEKTILDERSHKLSRKNISEEKTIWATRGEIYYRLGRLEEGIIDLQKALEENPANSYAYRCLALIYIDNNQLNKAYITLLKAEEYKYDKIYETNEVKELLSRYYTSK</sequence>
<dbReference type="PROSITE" id="PS50005">
    <property type="entry name" value="TPR"/>
    <property type="match status" value="2"/>
</dbReference>
<dbReference type="Proteomes" id="UP001228636">
    <property type="component" value="Unassembled WGS sequence"/>
</dbReference>
<evidence type="ECO:0000256" key="3">
    <source>
        <dbReference type="PROSITE-ProRule" id="PRU00339"/>
    </source>
</evidence>
<dbReference type="SUPFAM" id="SSF82185">
    <property type="entry name" value="Histone H3 K4-specific methyltransferase SET7/9 N-terminal domain"/>
    <property type="match status" value="1"/>
</dbReference>
<evidence type="ECO:0000313" key="5">
    <source>
        <dbReference type="Proteomes" id="UP001228636"/>
    </source>
</evidence>